<evidence type="ECO:0000313" key="1">
    <source>
        <dbReference type="EMBL" id="PWV64905.1"/>
    </source>
</evidence>
<evidence type="ECO:0000313" key="2">
    <source>
        <dbReference type="Proteomes" id="UP000246569"/>
    </source>
</evidence>
<dbReference type="EMBL" id="QGTJ01000002">
    <property type="protein sequence ID" value="PWV64905.1"/>
    <property type="molecule type" value="Genomic_DNA"/>
</dbReference>
<comment type="caution">
    <text evidence="1">The sequence shown here is derived from an EMBL/GenBank/DDBJ whole genome shotgun (WGS) entry which is preliminary data.</text>
</comment>
<proteinExistence type="predicted"/>
<sequence>MTHAITPELAQQIADAVSTGTGAVDKLDLILSRATRSAAFLAATADAAHTHDFPLMAVDLAGALEALAADLETARTLWAHVGGNPGRKGGAAA</sequence>
<protein>
    <submittedName>
        <fullName evidence="1">Uncharacterized protein</fullName>
    </submittedName>
</protein>
<dbReference type="Proteomes" id="UP000246569">
    <property type="component" value="Unassembled WGS sequence"/>
</dbReference>
<dbReference type="RefSeq" id="WP_110017524.1">
    <property type="nucleotide sequence ID" value="NZ_QGTJ01000002.1"/>
</dbReference>
<organism evidence="1 2">
    <name type="scientific">Plasticicumulans acidivorans</name>
    <dbReference type="NCBI Taxonomy" id="886464"/>
    <lineage>
        <taxon>Bacteria</taxon>
        <taxon>Pseudomonadati</taxon>
        <taxon>Pseudomonadota</taxon>
        <taxon>Gammaproteobacteria</taxon>
        <taxon>Candidatus Competibacteraceae</taxon>
        <taxon>Plasticicumulans</taxon>
    </lineage>
</organism>
<reference evidence="1 2" key="1">
    <citation type="submission" date="2018-05" db="EMBL/GenBank/DDBJ databases">
        <title>Genomic Encyclopedia of Type Strains, Phase IV (KMG-IV): sequencing the most valuable type-strain genomes for metagenomic binning, comparative biology and taxonomic classification.</title>
        <authorList>
            <person name="Goeker M."/>
        </authorList>
    </citation>
    <scope>NUCLEOTIDE SEQUENCE [LARGE SCALE GENOMIC DNA]</scope>
    <source>
        <strain evidence="1 2">DSM 23606</strain>
    </source>
</reference>
<gene>
    <name evidence="1" type="ORF">C7443_102559</name>
</gene>
<dbReference type="AlphaFoldDB" id="A0A317MZ64"/>
<name>A0A317MZ64_9GAMM</name>
<keyword evidence="2" id="KW-1185">Reference proteome</keyword>
<accession>A0A317MZ64</accession>